<organism evidence="21 22">
    <name type="scientific">Lactuca saligna</name>
    <name type="common">Willowleaf lettuce</name>
    <dbReference type="NCBI Taxonomy" id="75948"/>
    <lineage>
        <taxon>Eukaryota</taxon>
        <taxon>Viridiplantae</taxon>
        <taxon>Streptophyta</taxon>
        <taxon>Embryophyta</taxon>
        <taxon>Tracheophyta</taxon>
        <taxon>Spermatophyta</taxon>
        <taxon>Magnoliopsida</taxon>
        <taxon>eudicotyledons</taxon>
        <taxon>Gunneridae</taxon>
        <taxon>Pentapetalae</taxon>
        <taxon>asterids</taxon>
        <taxon>campanulids</taxon>
        <taxon>Asterales</taxon>
        <taxon>Asteraceae</taxon>
        <taxon>Cichorioideae</taxon>
        <taxon>Cichorieae</taxon>
        <taxon>Lactucinae</taxon>
        <taxon>Lactuca</taxon>
    </lineage>
</organism>
<keyword evidence="7" id="KW-0808">Transferase</keyword>
<dbReference type="InterPro" id="IPR001245">
    <property type="entry name" value="Ser-Thr/Tyr_kinase_cat_dom"/>
</dbReference>
<reference evidence="21" key="1">
    <citation type="submission" date="2023-04" db="EMBL/GenBank/DDBJ databases">
        <authorList>
            <person name="Vijverberg K."/>
            <person name="Xiong W."/>
            <person name="Schranz E."/>
        </authorList>
    </citation>
    <scope>NUCLEOTIDE SEQUENCE</scope>
</reference>
<dbReference type="GO" id="GO:0004674">
    <property type="term" value="F:protein serine/threonine kinase activity"/>
    <property type="evidence" value="ECO:0007669"/>
    <property type="project" value="UniProtKB-KW"/>
</dbReference>
<dbReference type="InterPro" id="IPR025886">
    <property type="entry name" value="PP2-like"/>
</dbReference>
<dbReference type="GO" id="GO:0005524">
    <property type="term" value="F:ATP binding"/>
    <property type="evidence" value="ECO:0007669"/>
    <property type="project" value="UniProtKB-KW"/>
</dbReference>
<evidence type="ECO:0000256" key="10">
    <source>
        <dbReference type="ARBA" id="ARBA00022737"/>
    </source>
</evidence>
<evidence type="ECO:0000256" key="14">
    <source>
        <dbReference type="ARBA" id="ARBA00022989"/>
    </source>
</evidence>
<evidence type="ECO:0000256" key="11">
    <source>
        <dbReference type="ARBA" id="ARBA00022741"/>
    </source>
</evidence>
<keyword evidence="14" id="KW-1133">Transmembrane helix</keyword>
<evidence type="ECO:0000256" key="4">
    <source>
        <dbReference type="ARBA" id="ARBA00022527"/>
    </source>
</evidence>
<evidence type="ECO:0000256" key="13">
    <source>
        <dbReference type="ARBA" id="ARBA00022840"/>
    </source>
</evidence>
<keyword evidence="5" id="KW-0597">Phosphoprotein</keyword>
<keyword evidence="16" id="KW-0675">Receptor</keyword>
<keyword evidence="22" id="KW-1185">Reference proteome</keyword>
<evidence type="ECO:0000256" key="17">
    <source>
        <dbReference type="ARBA" id="ARBA00023180"/>
    </source>
</evidence>
<dbReference type="EMBL" id="OX465086">
    <property type="protein sequence ID" value="CAI9260024.1"/>
    <property type="molecule type" value="Genomic_DNA"/>
</dbReference>
<dbReference type="Proteomes" id="UP001177003">
    <property type="component" value="Chromosome 0"/>
</dbReference>
<evidence type="ECO:0000256" key="16">
    <source>
        <dbReference type="ARBA" id="ARBA00023170"/>
    </source>
</evidence>
<keyword evidence="13" id="KW-0067">ATP-binding</keyword>
<feature type="domain" description="Protein kinase" evidence="20">
    <location>
        <begin position="27"/>
        <end position="368"/>
    </location>
</feature>
<keyword evidence="8" id="KW-0812">Transmembrane</keyword>
<dbReference type="InterPro" id="IPR008271">
    <property type="entry name" value="Ser/Thr_kinase_AS"/>
</dbReference>
<evidence type="ECO:0000256" key="2">
    <source>
        <dbReference type="ARBA" id="ARBA00012513"/>
    </source>
</evidence>
<protein>
    <recommendedName>
        <fullName evidence="2">non-specific serine/threonine protein kinase</fullName>
        <ecNumber evidence="2">2.7.11.1</ecNumber>
    </recommendedName>
</protein>
<keyword evidence="17" id="KW-0325">Glycoprotein</keyword>
<dbReference type="Gene3D" id="1.10.510.10">
    <property type="entry name" value="Transferase(Phosphotransferase) domain 1"/>
    <property type="match status" value="3"/>
</dbReference>
<dbReference type="GO" id="GO:0004714">
    <property type="term" value="F:transmembrane receptor protein tyrosine kinase activity"/>
    <property type="evidence" value="ECO:0007669"/>
    <property type="project" value="InterPro"/>
</dbReference>
<comment type="catalytic activity">
    <reaction evidence="18">
        <text>L-threonyl-[protein] + ATP = O-phospho-L-threonyl-[protein] + ADP + H(+)</text>
        <dbReference type="Rhea" id="RHEA:46608"/>
        <dbReference type="Rhea" id="RHEA-COMP:11060"/>
        <dbReference type="Rhea" id="RHEA-COMP:11605"/>
        <dbReference type="ChEBI" id="CHEBI:15378"/>
        <dbReference type="ChEBI" id="CHEBI:30013"/>
        <dbReference type="ChEBI" id="CHEBI:30616"/>
        <dbReference type="ChEBI" id="CHEBI:61977"/>
        <dbReference type="ChEBI" id="CHEBI:456216"/>
        <dbReference type="EC" id="2.7.11.1"/>
    </reaction>
</comment>
<dbReference type="InterPro" id="IPR045272">
    <property type="entry name" value="ANXUR1/2-like"/>
</dbReference>
<keyword evidence="6" id="KW-0433">Leucine-rich repeat</keyword>
<accession>A0AA35XYN7</accession>
<proteinExistence type="predicted"/>
<dbReference type="InterPro" id="IPR000719">
    <property type="entry name" value="Prot_kinase_dom"/>
</dbReference>
<dbReference type="GO" id="GO:0009506">
    <property type="term" value="C:plasmodesma"/>
    <property type="evidence" value="ECO:0007669"/>
    <property type="project" value="TreeGrafter"/>
</dbReference>
<dbReference type="InterPro" id="IPR011009">
    <property type="entry name" value="Kinase-like_dom_sf"/>
</dbReference>
<evidence type="ECO:0000256" key="8">
    <source>
        <dbReference type="ARBA" id="ARBA00022692"/>
    </source>
</evidence>
<dbReference type="FunFam" id="1.10.510.10:FF:000358">
    <property type="entry name" value="Putative leucine-rich repeat receptor-like serine/threonine-protein kinase"/>
    <property type="match status" value="1"/>
</dbReference>
<keyword evidence="15" id="KW-0472">Membrane</keyword>
<feature type="domain" description="Protein kinase" evidence="20">
    <location>
        <begin position="420"/>
        <end position="730"/>
    </location>
</feature>
<dbReference type="Pfam" id="PF14299">
    <property type="entry name" value="PP2"/>
    <property type="match status" value="2"/>
</dbReference>
<evidence type="ECO:0000256" key="7">
    <source>
        <dbReference type="ARBA" id="ARBA00022679"/>
    </source>
</evidence>
<dbReference type="EC" id="2.7.11.1" evidence="2"/>
<evidence type="ECO:0000256" key="18">
    <source>
        <dbReference type="ARBA" id="ARBA00047899"/>
    </source>
</evidence>
<sequence>MSFLFYHNQFAHLRILLQEILSATNNFSSENICRQDGFGRAYKGQLLRSGELIDILALRLDRESDQGRIEFMTEVSMLSTLNHENLVSVIGFCDDDNEQIIIYRHKSHGSLDEYLSEPRNLTWMQRLEICVGVARALSYIHYDKGHDFSVIHGNIKSSKILLEDNWKPKLFGFQLSMKNTATRRHRLLLDDLKGTVGYIDPRYEKTGGVTYKSDVYSFGVVLFEVLCGRTAFNIPAERCSAHSKEESVADEILEHDQAVKQQYNNRMPEEDEIMEQPPGPVLDPLDMCTFINRSYKHLHMPEGELLAPLAILHYEERKLDSMIHPDLWKQTDPQSFNIFSETAYYCLKEQRSERPEIDQIVIRLEKALNLQQRHENRLTLNERSDVATEVEGPSTNHLEWETLEHLKIGFHDIELATENFSQTHCIGSGAYGKVYKAELKHVDGQNSSKIEGKNVCDLPKIHSTVAIKCIFKREDAQDEKGFCAEIKILTSCKHPNIVSLLGFCDEKSQMILVYEYVSRGSLDDYLRGIHNMINLKWIQRLQMCLDIAEGLNYLHNQQSIIHRDIKSDNILLDDNWVAKIADFGLSKLGPISEQVSYLETNVAGTNVYLDPEYEKTHRLKKASDIYSFGVVLFEIMSGTLAYDTKYMKENDKGLASFVRQHFQKGTLKDILDPKLKEEFDENINFTLSKGPNKDSLDTFLDIAYQCLAETQAQRPKIATVIKELKKALYFQENHTDNLKISLEDIKLATDHFSIHNFVAKGGFGAVYKGEVTNANGGHTTVAVKRLDKDSSQGKTEFLTELEILLEYKHENIIGLVGYCNEMGESIIIYEYASRGSLNKYVRDDGLTWMKRLQICIDIVTGLDFLHEDAVIHRDIKSSNILLNDEWKAKIADFGISLITPITKDMDFIIEAAAGTFGYLDPVYYHTGTLARESDVYSLGVVLFEMLCGRLAFQKDSGFLGVLAERKCKEGKLDEIVFKGIKDQIAPKSFTTFQSIAFQCLQPKREERPTTGEVLRRIKQALEFQEDYEIWEPKLPNDYKKIIPEMYNITKREKDLYDLLSKGVLLQEDQVLFSLGRNGEKNEMISAKRLSYIKHCPHIWRSVLESRFQVVAEVLDILNLKIKIKTRAKLLSQDVVYGVYLVFKFSNPKAVLGKPLYVNLKYKIGRKSSHAYFATWRDNDWMMIELCRFFNNKTDTVHKFLLESFSRYYCGDNTIFVEGVEFRAIDNVKHEDIQELNEVQQILKSDSNMDVLQLPTKHEEMVMRPKNIDNDEQLFWLREVNGKKHLTLSAKAALYDYSDVKLFKTKPSAQSRFQEVIELLLQQIFRINCKITSQMLSPDTEYACYLVFKLSDKCRGLHCPVKVRDLLHRNNKEMDGWRLRSGNSTSLKKLKIIVHV</sequence>
<evidence type="ECO:0000256" key="5">
    <source>
        <dbReference type="ARBA" id="ARBA00022553"/>
    </source>
</evidence>
<evidence type="ECO:0000256" key="1">
    <source>
        <dbReference type="ARBA" id="ARBA00004162"/>
    </source>
</evidence>
<comment type="catalytic activity">
    <reaction evidence="19">
        <text>L-seryl-[protein] + ATP = O-phospho-L-seryl-[protein] + ADP + H(+)</text>
        <dbReference type="Rhea" id="RHEA:17989"/>
        <dbReference type="Rhea" id="RHEA-COMP:9863"/>
        <dbReference type="Rhea" id="RHEA-COMP:11604"/>
        <dbReference type="ChEBI" id="CHEBI:15378"/>
        <dbReference type="ChEBI" id="CHEBI:29999"/>
        <dbReference type="ChEBI" id="CHEBI:30616"/>
        <dbReference type="ChEBI" id="CHEBI:83421"/>
        <dbReference type="ChEBI" id="CHEBI:456216"/>
        <dbReference type="EC" id="2.7.11.1"/>
    </reaction>
</comment>
<evidence type="ECO:0000256" key="9">
    <source>
        <dbReference type="ARBA" id="ARBA00022729"/>
    </source>
</evidence>
<evidence type="ECO:0000256" key="12">
    <source>
        <dbReference type="ARBA" id="ARBA00022777"/>
    </source>
</evidence>
<evidence type="ECO:0000313" key="22">
    <source>
        <dbReference type="Proteomes" id="UP001177003"/>
    </source>
</evidence>
<keyword evidence="9" id="KW-0732">Signal</keyword>
<keyword evidence="12" id="KW-0418">Kinase</keyword>
<evidence type="ECO:0000259" key="20">
    <source>
        <dbReference type="PROSITE" id="PS50011"/>
    </source>
</evidence>
<feature type="domain" description="Protein kinase" evidence="20">
    <location>
        <begin position="752"/>
        <end position="1021"/>
    </location>
</feature>
<dbReference type="PANTHER" id="PTHR27003">
    <property type="entry name" value="OS07G0166700 PROTEIN"/>
    <property type="match status" value="1"/>
</dbReference>
<dbReference type="SMART" id="SM00220">
    <property type="entry name" value="S_TKc"/>
    <property type="match status" value="2"/>
</dbReference>
<dbReference type="FunFam" id="3.30.200.20:FF:000039">
    <property type="entry name" value="receptor-like protein kinase FERONIA"/>
    <property type="match status" value="1"/>
</dbReference>
<dbReference type="Pfam" id="PF07714">
    <property type="entry name" value="PK_Tyr_Ser-Thr"/>
    <property type="match status" value="3"/>
</dbReference>
<dbReference type="Gene3D" id="3.30.200.20">
    <property type="entry name" value="Phosphorylase Kinase, domain 1"/>
    <property type="match status" value="3"/>
</dbReference>
<keyword evidence="10" id="KW-0677">Repeat</keyword>
<comment type="subcellular location">
    <subcellularLocation>
        <location evidence="1">Cell membrane</location>
        <topology evidence="1">Single-pass membrane protein</topology>
    </subcellularLocation>
</comment>
<evidence type="ECO:0000256" key="19">
    <source>
        <dbReference type="ARBA" id="ARBA00048679"/>
    </source>
</evidence>
<keyword evidence="4" id="KW-0723">Serine/threonine-protein kinase</keyword>
<keyword evidence="3" id="KW-1003">Cell membrane</keyword>
<dbReference type="PANTHER" id="PTHR27003:SF471">
    <property type="entry name" value="VASCULAR ENDOTHELIAL GROWTH FACTOR RECEPTOR 2 (VEGFR2)-RELATED"/>
    <property type="match status" value="1"/>
</dbReference>
<evidence type="ECO:0000256" key="3">
    <source>
        <dbReference type="ARBA" id="ARBA00022475"/>
    </source>
</evidence>
<keyword evidence="11" id="KW-0547">Nucleotide-binding</keyword>
<evidence type="ECO:0000313" key="21">
    <source>
        <dbReference type="EMBL" id="CAI9260024.1"/>
    </source>
</evidence>
<gene>
    <name evidence="21" type="ORF">LSALG_LOCUS876</name>
</gene>
<dbReference type="GO" id="GO:0005886">
    <property type="term" value="C:plasma membrane"/>
    <property type="evidence" value="ECO:0007669"/>
    <property type="project" value="UniProtKB-SubCell"/>
</dbReference>
<dbReference type="PROSITE" id="PS00108">
    <property type="entry name" value="PROTEIN_KINASE_ST"/>
    <property type="match status" value="2"/>
</dbReference>
<dbReference type="PROSITE" id="PS50011">
    <property type="entry name" value="PROTEIN_KINASE_DOM"/>
    <property type="match status" value="3"/>
</dbReference>
<dbReference type="SUPFAM" id="SSF56112">
    <property type="entry name" value="Protein kinase-like (PK-like)"/>
    <property type="match status" value="3"/>
</dbReference>
<evidence type="ECO:0000256" key="15">
    <source>
        <dbReference type="ARBA" id="ARBA00023136"/>
    </source>
</evidence>
<evidence type="ECO:0000256" key="6">
    <source>
        <dbReference type="ARBA" id="ARBA00022614"/>
    </source>
</evidence>
<name>A0AA35XYN7_LACSI</name>